<evidence type="ECO:0000313" key="2">
    <source>
        <dbReference type="Proteomes" id="UP000007013"/>
    </source>
</evidence>
<dbReference type="KEGG" id="ote:Oter_0981"/>
<reference evidence="1 2" key="1">
    <citation type="journal article" date="2011" name="J. Bacteriol.">
        <title>Genome sequence of the verrucomicrobium Opitutus terrae PB90-1, an abundant inhabitant of rice paddy soil ecosystems.</title>
        <authorList>
            <person name="van Passel M.W."/>
            <person name="Kant R."/>
            <person name="Palva A."/>
            <person name="Copeland A."/>
            <person name="Lucas S."/>
            <person name="Lapidus A."/>
            <person name="Glavina del Rio T."/>
            <person name="Pitluck S."/>
            <person name="Goltsman E."/>
            <person name="Clum A."/>
            <person name="Sun H."/>
            <person name="Schmutz J."/>
            <person name="Larimer F.W."/>
            <person name="Land M.L."/>
            <person name="Hauser L."/>
            <person name="Kyrpides N."/>
            <person name="Mikhailova N."/>
            <person name="Richardson P.P."/>
            <person name="Janssen P.H."/>
            <person name="de Vos W.M."/>
            <person name="Smidt H."/>
        </authorList>
    </citation>
    <scope>NUCLEOTIDE SEQUENCE [LARGE SCALE GENOMIC DNA]</scope>
    <source>
        <strain evidence="2">DSM 11246 / JCM 15787 / PB90-1</strain>
    </source>
</reference>
<dbReference type="OrthoDB" id="9778912at2"/>
<dbReference type="HOGENOM" id="CLU_567088_0_0_0"/>
<keyword evidence="1" id="KW-0223">Dioxygenase</keyword>
<gene>
    <name evidence="1" type="ordered locus">Oter_0981</name>
</gene>
<dbReference type="Proteomes" id="UP000007013">
    <property type="component" value="Chromosome"/>
</dbReference>
<keyword evidence="2" id="KW-1185">Reference proteome</keyword>
<dbReference type="RefSeq" id="WP_012373807.1">
    <property type="nucleotide sequence ID" value="NC_010571.1"/>
</dbReference>
<dbReference type="Gene3D" id="3.20.20.70">
    <property type="entry name" value="Aldolase class I"/>
    <property type="match status" value="1"/>
</dbReference>
<dbReference type="PANTHER" id="PTHR32332">
    <property type="entry name" value="2-NITROPROPANE DIOXYGENASE"/>
    <property type="match status" value="1"/>
</dbReference>
<keyword evidence="1" id="KW-0560">Oxidoreductase</keyword>
<dbReference type="PANTHER" id="PTHR32332:SF33">
    <property type="entry name" value="NITRONATE MONOOXYGENASE DOMAIN-CONTAINING PROTEIN"/>
    <property type="match status" value="1"/>
</dbReference>
<sequence length="472" mass="49625">MKHPEIIQGGMGIAVSNWRLAKAVSRLGELGVVSGTALGIALARRLQLGDAGGHMRRALQAFPVPAVAERLMAEYFVPGGKPTDTPFRSVPMPTLNATARSNELTVAGSFVEVFLAKEGHAGHVGINLLEKVQLPTLPALFGAMLAKVDYVLMGAGIPRAIPGVLDRLAAGQPAELKIDVAGAVAGEDWSARFDPAAFCDGFSTALRRPFFLAIVASATLAMTLAKKSSGQVDGFVVESEIAGGHNAPPRGALQLSASGEPVYGPRDVPELQKIRELGLPFWLAGSYASPAKLAQARALGAAGIQVGTAFAFCDESGVDPALKLDVIRASRAGGLQVFTDPFASPTGFPFKVVGLPGTMSEAGVYAARERRCDLGFLRQAYRKDDGTVGYRCAAERVEDYVRKGGKEADTVGRKCLCNGLAATVGFAQIHDGVREPAIVTAGNELTELHRLMRPDAESYSAADVLNYLRGAT</sequence>
<accession>B1ZXP7</accession>
<dbReference type="InterPro" id="IPR013785">
    <property type="entry name" value="Aldolase_TIM"/>
</dbReference>
<dbReference type="EMBL" id="CP001032">
    <property type="protein sequence ID" value="ACB74269.1"/>
    <property type="molecule type" value="Genomic_DNA"/>
</dbReference>
<dbReference type="SUPFAM" id="SSF51412">
    <property type="entry name" value="Inosine monophosphate dehydrogenase (IMPDH)"/>
    <property type="match status" value="1"/>
</dbReference>
<name>B1ZXP7_OPITP</name>
<proteinExistence type="predicted"/>
<dbReference type="Pfam" id="PF03060">
    <property type="entry name" value="NMO"/>
    <property type="match status" value="1"/>
</dbReference>
<protein>
    <submittedName>
        <fullName evidence="1">2-nitropropane dioxygenase, NPD</fullName>
    </submittedName>
</protein>
<dbReference type="GO" id="GO:0051213">
    <property type="term" value="F:dioxygenase activity"/>
    <property type="evidence" value="ECO:0007669"/>
    <property type="project" value="UniProtKB-KW"/>
</dbReference>
<dbReference type="STRING" id="452637.Oter_0981"/>
<dbReference type="AlphaFoldDB" id="B1ZXP7"/>
<organism evidence="1 2">
    <name type="scientific">Opitutus terrae (strain DSM 11246 / JCM 15787 / PB90-1)</name>
    <dbReference type="NCBI Taxonomy" id="452637"/>
    <lineage>
        <taxon>Bacteria</taxon>
        <taxon>Pseudomonadati</taxon>
        <taxon>Verrucomicrobiota</taxon>
        <taxon>Opitutia</taxon>
        <taxon>Opitutales</taxon>
        <taxon>Opitutaceae</taxon>
        <taxon>Opitutus</taxon>
    </lineage>
</organism>
<evidence type="ECO:0000313" key="1">
    <source>
        <dbReference type="EMBL" id="ACB74269.1"/>
    </source>
</evidence>
<dbReference type="eggNOG" id="COG2070">
    <property type="taxonomic scope" value="Bacteria"/>
</dbReference>